<comment type="caution">
    <text evidence="1">The sequence shown here is derived from an EMBL/GenBank/DDBJ whole genome shotgun (WGS) entry which is preliminary data.</text>
</comment>
<dbReference type="EMBL" id="VSSQ01014287">
    <property type="protein sequence ID" value="MPM53328.1"/>
    <property type="molecule type" value="Genomic_DNA"/>
</dbReference>
<evidence type="ECO:0000313" key="1">
    <source>
        <dbReference type="EMBL" id="MPM53328.1"/>
    </source>
</evidence>
<accession>A0A645AKR8</accession>
<sequence>MSYIQNGFGLKVVGAQQTATAVVSVDSLKQVPEVMAGRALPQDHIHPPGQPLPHLRHRGAFVVGADTGGGIGVQGFPLHGRAVSVYEPVVSLGGDNLVQIGVRPGNHAGEIHKFPHPVELSACQRLLHGRRVDHRAGMLERGGGHAGGQHPLDIKGGGLARVDHVPQPGKPTDIRHFVGVGYHRGGTQRHDQPPQLLGRHAGGFNMDVTVYEAGRGVGPACVHLPQALVPAEARDQLLAYGNVAVDDAAVVHVDDAAVFNHQVRGNATSRHVKELFQL</sequence>
<dbReference type="AlphaFoldDB" id="A0A645AKR8"/>
<gene>
    <name evidence="1" type="ORF">SDC9_100095</name>
</gene>
<name>A0A645AKR8_9ZZZZ</name>
<organism evidence="1">
    <name type="scientific">bioreactor metagenome</name>
    <dbReference type="NCBI Taxonomy" id="1076179"/>
    <lineage>
        <taxon>unclassified sequences</taxon>
        <taxon>metagenomes</taxon>
        <taxon>ecological metagenomes</taxon>
    </lineage>
</organism>
<proteinExistence type="predicted"/>
<protein>
    <submittedName>
        <fullName evidence="1">Uncharacterized protein</fullName>
    </submittedName>
</protein>
<reference evidence="1" key="1">
    <citation type="submission" date="2019-08" db="EMBL/GenBank/DDBJ databases">
        <authorList>
            <person name="Kucharzyk K."/>
            <person name="Murdoch R.W."/>
            <person name="Higgins S."/>
            <person name="Loffler F."/>
        </authorList>
    </citation>
    <scope>NUCLEOTIDE SEQUENCE</scope>
</reference>